<dbReference type="UniPathway" id="UPA00085"/>
<protein>
    <recommendedName>
        <fullName evidence="8 10">Phosphate acyltransferase</fullName>
        <ecNumber evidence="8 10">2.3.1.274</ecNumber>
    </recommendedName>
    <alternativeName>
        <fullName evidence="10">Acyl-ACP phosphotransacylase</fullName>
    </alternativeName>
    <alternativeName>
        <fullName evidence="10">Acyl-[acyl-carrier-protein]--phosphate acyltransferase</fullName>
    </alternativeName>
    <alternativeName>
        <fullName evidence="10">Phosphate-acyl-ACP acyltransferase</fullName>
    </alternativeName>
</protein>
<dbReference type="GO" id="GO:0006633">
    <property type="term" value="P:fatty acid biosynthetic process"/>
    <property type="evidence" value="ECO:0007669"/>
    <property type="project" value="UniProtKB-UniRule"/>
</dbReference>
<gene>
    <name evidence="10 11" type="primary">plsX</name>
    <name evidence="11" type="ordered locus">ATP_00053</name>
</gene>
<evidence type="ECO:0000256" key="9">
    <source>
        <dbReference type="ARBA" id="ARBA00046608"/>
    </source>
</evidence>
<dbReference type="KEGG" id="pml:ATP_00053"/>
<dbReference type="AlphaFoldDB" id="B3R076"/>
<dbReference type="PANTHER" id="PTHR30100">
    <property type="entry name" value="FATTY ACID/PHOSPHOLIPID SYNTHESIS PROTEIN PLSX"/>
    <property type="match status" value="1"/>
</dbReference>
<dbReference type="GO" id="GO:0008654">
    <property type="term" value="P:phospholipid biosynthetic process"/>
    <property type="evidence" value="ECO:0007669"/>
    <property type="project" value="UniProtKB-KW"/>
</dbReference>
<proteinExistence type="inferred from homology"/>
<comment type="pathway">
    <text evidence="10">Lipid metabolism; phospholipid metabolism.</text>
</comment>
<dbReference type="eggNOG" id="COG0416">
    <property type="taxonomic scope" value="Bacteria"/>
</dbReference>
<evidence type="ECO:0000313" key="12">
    <source>
        <dbReference type="Proteomes" id="UP000002020"/>
    </source>
</evidence>
<evidence type="ECO:0000256" key="3">
    <source>
        <dbReference type="ARBA" id="ARBA00022516"/>
    </source>
</evidence>
<name>B3R076_PHYMT</name>
<dbReference type="HOGENOM" id="CLU_039379_1_1_14"/>
<keyword evidence="4 10" id="KW-0808">Transferase</keyword>
<dbReference type="GO" id="GO:0043811">
    <property type="term" value="F:phosphate:acyl-[acyl carrier protein] acyltransferase activity"/>
    <property type="evidence" value="ECO:0007669"/>
    <property type="project" value="UniProtKB-UniRule"/>
</dbReference>
<keyword evidence="2 10" id="KW-0963">Cytoplasm</keyword>
<evidence type="ECO:0000256" key="10">
    <source>
        <dbReference type="HAMAP-Rule" id="MF_00019"/>
    </source>
</evidence>
<comment type="catalytic activity">
    <reaction evidence="1 10">
        <text>a fatty acyl-[ACP] + phosphate = an acyl phosphate + holo-[ACP]</text>
        <dbReference type="Rhea" id="RHEA:42292"/>
        <dbReference type="Rhea" id="RHEA-COMP:9685"/>
        <dbReference type="Rhea" id="RHEA-COMP:14125"/>
        <dbReference type="ChEBI" id="CHEBI:43474"/>
        <dbReference type="ChEBI" id="CHEBI:59918"/>
        <dbReference type="ChEBI" id="CHEBI:64479"/>
        <dbReference type="ChEBI" id="CHEBI:138651"/>
        <dbReference type="EC" id="2.3.1.274"/>
    </reaction>
</comment>
<comment type="subunit">
    <text evidence="9 10">Homodimer. Probably interacts with PlsY.</text>
</comment>
<dbReference type="Pfam" id="PF02504">
    <property type="entry name" value="FA_synthesis"/>
    <property type="match status" value="1"/>
</dbReference>
<dbReference type="GO" id="GO:0005737">
    <property type="term" value="C:cytoplasm"/>
    <property type="evidence" value="ECO:0007669"/>
    <property type="project" value="UniProtKB-SubCell"/>
</dbReference>
<sequence>MTRLAIDAMGGDFAPNEIIKGTIMALSKTSNLEVILYGNRNIIDVLLKENINNNFFKNITKKIKIIHTDNFLSMDVQNLREQLRIKSDASMFLALKDANDNKVDGVISAGPSQALVLACHLFIKKFDFMKRIAFSPIYNSFDNKTRILLDAGANIDLKPENLLSFAICATVIAKELLDIKNPEIKLLNIGSESSKGRSLELETYKLLSQEKKINFCGNEEPQNLLTTTADILLSDGFTANIALKTYKGAINNLSKAFKKILTDGFWVKIISKLFFHKRIQNMKKKIDPNEVGGAMILGLKKIVIKAHGSSSAYAFCKAILQGKKLIEADVIYKTSKYFNDNNKLNVIDTN</sequence>
<keyword evidence="12" id="KW-1185">Reference proteome</keyword>
<comment type="similarity">
    <text evidence="10">Belongs to the PlsX family.</text>
</comment>
<dbReference type="InterPro" id="IPR003664">
    <property type="entry name" value="FA_synthesis"/>
</dbReference>
<evidence type="ECO:0000256" key="4">
    <source>
        <dbReference type="ARBA" id="ARBA00022679"/>
    </source>
</evidence>
<dbReference type="EC" id="2.3.1.274" evidence="8 10"/>
<evidence type="ECO:0000256" key="5">
    <source>
        <dbReference type="ARBA" id="ARBA00023098"/>
    </source>
</evidence>
<keyword evidence="7 10" id="KW-1208">Phospholipid metabolism</keyword>
<keyword evidence="5 10" id="KW-0443">Lipid metabolism</keyword>
<evidence type="ECO:0000256" key="8">
    <source>
        <dbReference type="ARBA" id="ARBA00024069"/>
    </source>
</evidence>
<dbReference type="EMBL" id="CU469464">
    <property type="protein sequence ID" value="CAP18240.1"/>
    <property type="molecule type" value="Genomic_DNA"/>
</dbReference>
<evidence type="ECO:0000313" key="11">
    <source>
        <dbReference type="EMBL" id="CAP18240.1"/>
    </source>
</evidence>
<dbReference type="InterPro" id="IPR012281">
    <property type="entry name" value="Phospholipid_synth_PlsX-like"/>
</dbReference>
<evidence type="ECO:0000256" key="7">
    <source>
        <dbReference type="ARBA" id="ARBA00023264"/>
    </source>
</evidence>
<evidence type="ECO:0000256" key="2">
    <source>
        <dbReference type="ARBA" id="ARBA00022490"/>
    </source>
</evidence>
<keyword evidence="6 10" id="KW-0594">Phospholipid biosynthesis</keyword>
<dbReference type="PANTHER" id="PTHR30100:SF1">
    <property type="entry name" value="PHOSPHATE ACYLTRANSFERASE"/>
    <property type="match status" value="1"/>
</dbReference>
<keyword evidence="3 10" id="KW-0444">Lipid biosynthesis</keyword>
<comment type="subcellular location">
    <subcellularLocation>
        <location evidence="10">Cytoplasm</location>
    </subcellularLocation>
    <text evidence="10">Associated with the membrane possibly through PlsY.</text>
</comment>
<evidence type="ECO:0000256" key="1">
    <source>
        <dbReference type="ARBA" id="ARBA00001232"/>
    </source>
</evidence>
<dbReference type="HAMAP" id="MF_00019">
    <property type="entry name" value="PlsX"/>
    <property type="match status" value="1"/>
</dbReference>
<dbReference type="Gene3D" id="3.40.718.10">
    <property type="entry name" value="Isopropylmalate Dehydrogenase"/>
    <property type="match status" value="1"/>
</dbReference>
<dbReference type="STRING" id="37692.ATP_00053"/>
<dbReference type="Proteomes" id="UP000002020">
    <property type="component" value="Chromosome"/>
</dbReference>
<organism evidence="12">
    <name type="scientific">Phytoplasma mali (strain AT)</name>
    <dbReference type="NCBI Taxonomy" id="482235"/>
    <lineage>
        <taxon>Bacteria</taxon>
        <taxon>Bacillati</taxon>
        <taxon>Mycoplasmatota</taxon>
        <taxon>Mollicutes</taxon>
        <taxon>Acholeplasmatales</taxon>
        <taxon>Acholeplasmataceae</taxon>
        <taxon>Candidatus Phytoplasma</taxon>
        <taxon>16SrX (Apple proliferation group)</taxon>
    </lineage>
</organism>
<comment type="function">
    <text evidence="10">Catalyzes the reversible formation of acyl-phosphate (acyl-PO(4)) from acyl-[acyl-carrier-protein] (acyl-ACP). This enzyme utilizes acyl-ACP as fatty acyl donor, but not acyl-CoA.</text>
</comment>
<reference evidence="11 12" key="1">
    <citation type="journal article" date="2008" name="BMC Genomics">
        <title>The linear chromosome of the plant-pathogenic mycoplasma 'Candidatus Phytoplasma mali'.</title>
        <authorList>
            <person name="Kube M."/>
            <person name="Schneider B."/>
            <person name="Kuhl H."/>
            <person name="Dandekar T."/>
            <person name="Heitmann K."/>
            <person name="Migdoll A.M."/>
            <person name="Reinhardt R."/>
            <person name="Seemueller E."/>
        </authorList>
    </citation>
    <scope>NUCLEOTIDE SEQUENCE [LARGE SCALE GENOMIC DNA]</scope>
    <source>
        <strain evidence="11 12">AT</strain>
    </source>
</reference>
<dbReference type="PIRSF" id="PIRSF002465">
    <property type="entry name" value="Phsphlp_syn_PlsX"/>
    <property type="match status" value="1"/>
</dbReference>
<dbReference type="NCBIfam" id="TIGR00182">
    <property type="entry name" value="plsX"/>
    <property type="match status" value="1"/>
</dbReference>
<accession>B3R076</accession>
<dbReference type="SUPFAM" id="SSF53659">
    <property type="entry name" value="Isocitrate/Isopropylmalate dehydrogenase-like"/>
    <property type="match status" value="1"/>
</dbReference>
<evidence type="ECO:0000256" key="6">
    <source>
        <dbReference type="ARBA" id="ARBA00023209"/>
    </source>
</evidence>